<comment type="caution">
    <text evidence="8">The sequence shown here is derived from an EMBL/GenBank/DDBJ whole genome shotgun (WGS) entry which is preliminary data.</text>
</comment>
<dbReference type="GO" id="GO:0000156">
    <property type="term" value="F:phosphorelay response regulator activity"/>
    <property type="evidence" value="ECO:0007669"/>
    <property type="project" value="TreeGrafter"/>
</dbReference>
<dbReference type="PANTHER" id="PTHR48111:SF40">
    <property type="entry name" value="PHOSPHATE REGULON TRANSCRIPTIONAL REGULATORY PROTEIN PHOB"/>
    <property type="match status" value="1"/>
</dbReference>
<dbReference type="InterPro" id="IPR011006">
    <property type="entry name" value="CheY-like_superfamily"/>
</dbReference>
<dbReference type="PROSITE" id="PS51755">
    <property type="entry name" value="OMPR_PHOB"/>
    <property type="match status" value="1"/>
</dbReference>
<evidence type="ECO:0000256" key="2">
    <source>
        <dbReference type="ARBA" id="ARBA00023012"/>
    </source>
</evidence>
<evidence type="ECO:0000256" key="3">
    <source>
        <dbReference type="ARBA" id="ARBA00023125"/>
    </source>
</evidence>
<feature type="domain" description="Response regulatory" evidence="6">
    <location>
        <begin position="2"/>
        <end position="116"/>
    </location>
</feature>
<protein>
    <submittedName>
        <fullName evidence="8">Response regulator receiver domain protein</fullName>
    </submittedName>
</protein>
<dbReference type="HOGENOM" id="CLU_000445_30_0_4"/>
<name>E7S115_9BURK</name>
<evidence type="ECO:0000256" key="5">
    <source>
        <dbReference type="PROSITE-ProRule" id="PRU01091"/>
    </source>
</evidence>
<dbReference type="SMART" id="SM00448">
    <property type="entry name" value="REC"/>
    <property type="match status" value="1"/>
</dbReference>
<dbReference type="PANTHER" id="PTHR48111">
    <property type="entry name" value="REGULATOR OF RPOS"/>
    <property type="match status" value="1"/>
</dbReference>
<dbReference type="PROSITE" id="PS50110">
    <property type="entry name" value="RESPONSE_REGULATORY"/>
    <property type="match status" value="1"/>
</dbReference>
<dbReference type="Gene3D" id="1.10.10.10">
    <property type="entry name" value="Winged helix-like DNA-binding domain superfamily/Winged helix DNA-binding domain"/>
    <property type="match status" value="1"/>
</dbReference>
<dbReference type="CDD" id="cd00383">
    <property type="entry name" value="trans_reg_C"/>
    <property type="match status" value="1"/>
</dbReference>
<keyword evidence="2" id="KW-0902">Two-component regulatory system</keyword>
<dbReference type="Pfam" id="PF00486">
    <property type="entry name" value="Trans_reg_C"/>
    <property type="match status" value="1"/>
</dbReference>
<dbReference type="Gene3D" id="3.40.50.2300">
    <property type="match status" value="1"/>
</dbReference>
<dbReference type="InterPro" id="IPR036388">
    <property type="entry name" value="WH-like_DNA-bd_sf"/>
</dbReference>
<dbReference type="SUPFAM" id="SSF52172">
    <property type="entry name" value="CheY-like"/>
    <property type="match status" value="1"/>
</dbReference>
<evidence type="ECO:0000256" key="1">
    <source>
        <dbReference type="ARBA" id="ARBA00022553"/>
    </source>
</evidence>
<dbReference type="Proteomes" id="UP000011021">
    <property type="component" value="Unassembled WGS sequence"/>
</dbReference>
<evidence type="ECO:0000259" key="7">
    <source>
        <dbReference type="PROSITE" id="PS51755"/>
    </source>
</evidence>
<evidence type="ECO:0000313" key="8">
    <source>
        <dbReference type="EMBL" id="EFV93671.1"/>
    </source>
</evidence>
<evidence type="ECO:0000313" key="9">
    <source>
        <dbReference type="Proteomes" id="UP000011021"/>
    </source>
</evidence>
<dbReference type="Pfam" id="PF00072">
    <property type="entry name" value="Response_reg"/>
    <property type="match status" value="1"/>
</dbReference>
<dbReference type="GO" id="GO:0032993">
    <property type="term" value="C:protein-DNA complex"/>
    <property type="evidence" value="ECO:0007669"/>
    <property type="project" value="TreeGrafter"/>
</dbReference>
<dbReference type="STRING" id="887898.HMPREF0551_2567"/>
<dbReference type="AlphaFoldDB" id="E7S115"/>
<dbReference type="InterPro" id="IPR016032">
    <property type="entry name" value="Sig_transdc_resp-reg_C-effctor"/>
</dbReference>
<feature type="modified residue" description="4-aspartylphosphate" evidence="4">
    <location>
        <position position="51"/>
    </location>
</feature>
<accession>E7S115</accession>
<keyword evidence="9" id="KW-1185">Reference proteome</keyword>
<dbReference type="InterPro" id="IPR039420">
    <property type="entry name" value="WalR-like"/>
</dbReference>
<sequence>MRIAIIEDDKAVASQLVHSLSVEGDTCHLFNEAASFLAALPRESFDACIVDLMLPGMDGKALVRLLRERKNPLPVMVLTSQDAESEVISALDAGADDFVVKPARAGELRARLKALVRRAGLGDIHGTIFEYDRFRFDLQRQTAQDSGRIVELTQKEFQLALLFLNNIGKPLSRGHIREAVWGRDSEVPSRTMDTHVSRVRSKLTLRPESGYLLAPVYSYGYRLERLRDEGEDADGGAPAPAENS</sequence>
<evidence type="ECO:0000259" key="6">
    <source>
        <dbReference type="PROSITE" id="PS50110"/>
    </source>
</evidence>
<keyword evidence="3 5" id="KW-0238">DNA-binding</keyword>
<dbReference type="SUPFAM" id="SSF46894">
    <property type="entry name" value="C-terminal effector domain of the bipartite response regulators"/>
    <property type="match status" value="1"/>
</dbReference>
<proteinExistence type="predicted"/>
<dbReference type="GO" id="GO:0000976">
    <property type="term" value="F:transcription cis-regulatory region binding"/>
    <property type="evidence" value="ECO:0007669"/>
    <property type="project" value="TreeGrafter"/>
</dbReference>
<dbReference type="RefSeq" id="WP_005675038.1">
    <property type="nucleotide sequence ID" value="NZ_CP146288.1"/>
</dbReference>
<evidence type="ECO:0000256" key="4">
    <source>
        <dbReference type="PROSITE-ProRule" id="PRU00169"/>
    </source>
</evidence>
<dbReference type="InterPro" id="IPR001867">
    <property type="entry name" value="OmpR/PhoB-type_DNA-bd"/>
</dbReference>
<reference evidence="8 9" key="1">
    <citation type="submission" date="2010-12" db="EMBL/GenBank/DDBJ databases">
        <authorList>
            <person name="Muzny D."/>
            <person name="Qin X."/>
            <person name="Deng J."/>
            <person name="Jiang H."/>
            <person name="Liu Y."/>
            <person name="Qu J."/>
            <person name="Song X.-Z."/>
            <person name="Zhang L."/>
            <person name="Thornton R."/>
            <person name="Coyle M."/>
            <person name="Francisco L."/>
            <person name="Jackson L."/>
            <person name="Javaid M."/>
            <person name="Korchina V."/>
            <person name="Kovar C."/>
            <person name="Mata R."/>
            <person name="Mathew T."/>
            <person name="Ngo R."/>
            <person name="Nguyen L."/>
            <person name="Nguyen N."/>
            <person name="Okwuonu G."/>
            <person name="Ongeri F."/>
            <person name="Pham C."/>
            <person name="Simmons D."/>
            <person name="Wilczek-Boney K."/>
            <person name="Hale W."/>
            <person name="Jakkamsetti A."/>
            <person name="Pham P."/>
            <person name="Ruth R."/>
            <person name="San Lucas F."/>
            <person name="Warren J."/>
            <person name="Zhang J."/>
            <person name="Zhao Z."/>
            <person name="Zhou C."/>
            <person name="Zhu D."/>
            <person name="Lee S."/>
            <person name="Bess C."/>
            <person name="Blankenburg K."/>
            <person name="Forbes L."/>
            <person name="Fu Q."/>
            <person name="Gubbala S."/>
            <person name="Hirani K."/>
            <person name="Jayaseelan J.C."/>
            <person name="Lara F."/>
            <person name="Munidasa M."/>
            <person name="Palculict T."/>
            <person name="Patil S."/>
            <person name="Pu L.-L."/>
            <person name="Saada N."/>
            <person name="Tang L."/>
            <person name="Weissenberger G."/>
            <person name="Zhu Y."/>
            <person name="Hemphill L."/>
            <person name="Shang Y."/>
            <person name="Youmans B."/>
            <person name="Ayvaz T."/>
            <person name="Ross M."/>
            <person name="Santibanez J."/>
            <person name="Aqrawi P."/>
            <person name="Gross S."/>
            <person name="Joshi V."/>
            <person name="Fowler G."/>
            <person name="Nazareth L."/>
            <person name="Reid J."/>
            <person name="Worley K."/>
            <person name="Petrosino J."/>
            <person name="Highlander S."/>
            <person name="Gibbs R."/>
        </authorList>
    </citation>
    <scope>NUCLEOTIDE SEQUENCE [LARGE SCALE GENOMIC DNA]</scope>
    <source>
        <strain evidence="8 9">ATCC 51599</strain>
    </source>
</reference>
<dbReference type="InterPro" id="IPR001789">
    <property type="entry name" value="Sig_transdc_resp-reg_receiver"/>
</dbReference>
<keyword evidence="1 4" id="KW-0597">Phosphoprotein</keyword>
<feature type="DNA-binding region" description="OmpR/PhoB-type" evidence="5">
    <location>
        <begin position="126"/>
        <end position="225"/>
    </location>
</feature>
<gene>
    <name evidence="8" type="ORF">HMPREF0551_2567</name>
</gene>
<dbReference type="EMBL" id="AEQP01000024">
    <property type="protein sequence ID" value="EFV93671.1"/>
    <property type="molecule type" value="Genomic_DNA"/>
</dbReference>
<dbReference type="GO" id="GO:0006355">
    <property type="term" value="P:regulation of DNA-templated transcription"/>
    <property type="evidence" value="ECO:0007669"/>
    <property type="project" value="InterPro"/>
</dbReference>
<organism evidence="8 9">
    <name type="scientific">Lautropia mirabilis ATCC 51599</name>
    <dbReference type="NCBI Taxonomy" id="887898"/>
    <lineage>
        <taxon>Bacteria</taxon>
        <taxon>Pseudomonadati</taxon>
        <taxon>Pseudomonadota</taxon>
        <taxon>Betaproteobacteria</taxon>
        <taxon>Burkholderiales</taxon>
        <taxon>Burkholderiaceae</taxon>
        <taxon>Lautropia</taxon>
    </lineage>
</organism>
<dbReference type="GO" id="GO:0005829">
    <property type="term" value="C:cytosol"/>
    <property type="evidence" value="ECO:0007669"/>
    <property type="project" value="TreeGrafter"/>
</dbReference>
<feature type="domain" description="OmpR/PhoB-type" evidence="7">
    <location>
        <begin position="126"/>
        <end position="225"/>
    </location>
</feature>
<dbReference type="eggNOG" id="COG0745">
    <property type="taxonomic scope" value="Bacteria"/>
</dbReference>
<dbReference type="SMART" id="SM00862">
    <property type="entry name" value="Trans_reg_C"/>
    <property type="match status" value="1"/>
</dbReference>